<feature type="transmembrane region" description="Helical" evidence="1">
    <location>
        <begin position="119"/>
        <end position="140"/>
    </location>
</feature>
<evidence type="ECO:0000256" key="1">
    <source>
        <dbReference type="SAM" id="Phobius"/>
    </source>
</evidence>
<reference evidence="2 3" key="1">
    <citation type="submission" date="2020-07" db="EMBL/GenBank/DDBJ databases">
        <title>Sequencing the genomes of 1000 actinobacteria strains.</title>
        <authorList>
            <person name="Klenk H.-P."/>
        </authorList>
    </citation>
    <scope>NUCLEOTIDE SEQUENCE [LARGE SCALE GENOMIC DNA]</scope>
    <source>
        <strain evidence="2 3">DSM 45278</strain>
    </source>
</reference>
<dbReference type="EMBL" id="JACCHL010000001">
    <property type="protein sequence ID" value="NYH52237.1"/>
    <property type="molecule type" value="Genomic_DNA"/>
</dbReference>
<protein>
    <recommendedName>
        <fullName evidence="4">DUF2975 domain-containing protein</fullName>
    </recommendedName>
</protein>
<feature type="transmembrane region" description="Helical" evidence="1">
    <location>
        <begin position="78"/>
        <end position="99"/>
    </location>
</feature>
<organism evidence="2 3">
    <name type="scientific">Nocardiopsis sinuspersici</name>
    <dbReference type="NCBI Taxonomy" id="501010"/>
    <lineage>
        <taxon>Bacteria</taxon>
        <taxon>Bacillati</taxon>
        <taxon>Actinomycetota</taxon>
        <taxon>Actinomycetes</taxon>
        <taxon>Streptosporangiales</taxon>
        <taxon>Nocardiopsidaceae</taxon>
        <taxon>Nocardiopsis</taxon>
    </lineage>
</organism>
<comment type="caution">
    <text evidence="2">The sequence shown here is derived from an EMBL/GenBank/DDBJ whole genome shotgun (WGS) entry which is preliminary data.</text>
</comment>
<proteinExistence type="predicted"/>
<gene>
    <name evidence="2" type="ORF">HNR06_001826</name>
</gene>
<evidence type="ECO:0000313" key="3">
    <source>
        <dbReference type="Proteomes" id="UP000584931"/>
    </source>
</evidence>
<feature type="transmembrane region" description="Helical" evidence="1">
    <location>
        <begin position="160"/>
        <end position="179"/>
    </location>
</feature>
<keyword evidence="1" id="KW-1133">Transmembrane helix</keyword>
<dbReference type="RefSeq" id="WP_179809777.1">
    <property type="nucleotide sequence ID" value="NZ_JACCHL010000001.1"/>
</dbReference>
<dbReference type="AlphaFoldDB" id="A0A7Y9XAI9"/>
<keyword evidence="1" id="KW-0812">Transmembrane</keyword>
<accession>A0A7Y9XAI9</accession>
<name>A0A7Y9XAI9_9ACTN</name>
<dbReference type="InterPro" id="IPR021354">
    <property type="entry name" value="DUF2975"/>
</dbReference>
<dbReference type="Pfam" id="PF11188">
    <property type="entry name" value="DUF2975"/>
    <property type="match status" value="1"/>
</dbReference>
<keyword evidence="1" id="KW-0472">Membrane</keyword>
<evidence type="ECO:0008006" key="4">
    <source>
        <dbReference type="Google" id="ProtNLM"/>
    </source>
</evidence>
<dbReference type="Proteomes" id="UP000584931">
    <property type="component" value="Unassembled WGS sequence"/>
</dbReference>
<sequence length="196" mass="19913">MNAVRQRASEWTALVATAVGVLLACFSAVGTLVADNVLIPVTTSAAALPSVGDGDGFALTGPVTAVLEVSEPTAGGRLWAFAPSLVLAVQVMVVGLLLFRVVRSLRTGDPFAPVNVRRIRVCAVVVLAGALLAAASRVFGYQAAVDEAGRALPGSPALEVVVDVPVTAVVLGLGLAAAAEFMRRGTALRDDVDGLV</sequence>
<feature type="transmembrane region" description="Helical" evidence="1">
    <location>
        <begin position="12"/>
        <end position="34"/>
    </location>
</feature>
<dbReference type="PROSITE" id="PS51257">
    <property type="entry name" value="PROKAR_LIPOPROTEIN"/>
    <property type="match status" value="1"/>
</dbReference>
<evidence type="ECO:0000313" key="2">
    <source>
        <dbReference type="EMBL" id="NYH52237.1"/>
    </source>
</evidence>